<evidence type="ECO:0000313" key="4">
    <source>
        <dbReference type="Proteomes" id="UP000181980"/>
    </source>
</evidence>
<feature type="transmembrane region" description="Helical" evidence="2">
    <location>
        <begin position="85"/>
        <end position="103"/>
    </location>
</feature>
<dbReference type="AlphaFoldDB" id="A0A1H5PY53"/>
<reference evidence="4" key="1">
    <citation type="submission" date="2016-10" db="EMBL/GenBank/DDBJ databases">
        <authorList>
            <person name="Varghese N."/>
            <person name="Submissions S."/>
        </authorList>
    </citation>
    <scope>NUCLEOTIDE SEQUENCE [LARGE SCALE GENOMIC DNA]</scope>
    <source>
        <strain evidence="4">DSM 45237</strain>
    </source>
</reference>
<sequence>MAEPSSRSYSDEARNGGPSTALRLVDRGEDARVFSGDPDDFLETPSVPLAVLGFLALTVLSVVGVRFITIALWTDDPVLPWFWNVAWLLVPWVVLGPLWAWFIRWQLRRRKIRRGREAMATIASGTDPEHGRAVWVSYPTGDPTSWRSVTVLVVAEAPGGEVIFVDARSRSRPGHGLFTIGDPVWIWRGSDGWAFGQVARHGHDPTHSPADEPRIPTFEELNGGRSPAFFATELAELAAQYRSGSLTRDEYETAKDRLLGI</sequence>
<evidence type="ECO:0000313" key="3">
    <source>
        <dbReference type="EMBL" id="SEF18629.1"/>
    </source>
</evidence>
<evidence type="ECO:0008006" key="5">
    <source>
        <dbReference type="Google" id="ProtNLM"/>
    </source>
</evidence>
<keyword evidence="4" id="KW-1185">Reference proteome</keyword>
<accession>A0A1H5PY53</accession>
<dbReference type="STRING" id="561176.SAMN04488561_6695"/>
<proteinExistence type="predicted"/>
<evidence type="ECO:0000256" key="2">
    <source>
        <dbReference type="SAM" id="Phobius"/>
    </source>
</evidence>
<organism evidence="3 4">
    <name type="scientific">Jiangella alba</name>
    <dbReference type="NCBI Taxonomy" id="561176"/>
    <lineage>
        <taxon>Bacteria</taxon>
        <taxon>Bacillati</taxon>
        <taxon>Actinomycetota</taxon>
        <taxon>Actinomycetes</taxon>
        <taxon>Jiangellales</taxon>
        <taxon>Jiangellaceae</taxon>
        <taxon>Jiangella</taxon>
    </lineage>
</organism>
<dbReference type="Proteomes" id="UP000181980">
    <property type="component" value="Unassembled WGS sequence"/>
</dbReference>
<name>A0A1H5PY53_9ACTN</name>
<gene>
    <name evidence="3" type="ORF">SAMN04488561_6695</name>
</gene>
<keyword evidence="2" id="KW-0472">Membrane</keyword>
<dbReference type="EMBL" id="FNUC01000004">
    <property type="protein sequence ID" value="SEF18629.1"/>
    <property type="molecule type" value="Genomic_DNA"/>
</dbReference>
<protein>
    <recommendedName>
        <fullName evidence="5">Short C-terminal domain-containing protein</fullName>
    </recommendedName>
</protein>
<evidence type="ECO:0000256" key="1">
    <source>
        <dbReference type="SAM" id="MobiDB-lite"/>
    </source>
</evidence>
<keyword evidence="2" id="KW-0812">Transmembrane</keyword>
<dbReference type="OrthoDB" id="5189503at2"/>
<feature type="transmembrane region" description="Helical" evidence="2">
    <location>
        <begin position="49"/>
        <end position="73"/>
    </location>
</feature>
<feature type="region of interest" description="Disordered" evidence="1">
    <location>
        <begin position="1"/>
        <end position="21"/>
    </location>
</feature>
<dbReference type="RefSeq" id="WP_069113648.1">
    <property type="nucleotide sequence ID" value="NZ_FNUC01000004.1"/>
</dbReference>
<keyword evidence="2" id="KW-1133">Transmembrane helix</keyword>